<dbReference type="InterPro" id="IPR036188">
    <property type="entry name" value="FAD/NAD-bd_sf"/>
</dbReference>
<dbReference type="RefSeq" id="WP_203685729.1">
    <property type="nucleotide sequence ID" value="NZ_BONT01000006.1"/>
</dbReference>
<dbReference type="PANTHER" id="PTHR43539">
    <property type="entry name" value="FLAVIN-BINDING MONOOXYGENASE-LIKE PROTEIN (AFU_ORTHOLOGUE AFUA_4G09220)"/>
    <property type="match status" value="1"/>
</dbReference>
<evidence type="ECO:0000313" key="3">
    <source>
        <dbReference type="Proteomes" id="UP000548476"/>
    </source>
</evidence>
<protein>
    <submittedName>
        <fullName evidence="2">Cation diffusion facilitator CzcD-associated flavoprotein CzcO</fullName>
    </submittedName>
</protein>
<dbReference type="Pfam" id="PF13738">
    <property type="entry name" value="Pyr_redox_3"/>
    <property type="match status" value="1"/>
</dbReference>
<dbReference type="PANTHER" id="PTHR43539:SF78">
    <property type="entry name" value="FLAVIN-CONTAINING MONOOXYGENASE"/>
    <property type="match status" value="1"/>
</dbReference>
<dbReference type="GO" id="GO:0004497">
    <property type="term" value="F:monooxygenase activity"/>
    <property type="evidence" value="ECO:0007669"/>
    <property type="project" value="TreeGrafter"/>
</dbReference>
<dbReference type="GO" id="GO:0050660">
    <property type="term" value="F:flavin adenine dinucleotide binding"/>
    <property type="evidence" value="ECO:0007669"/>
    <property type="project" value="TreeGrafter"/>
</dbReference>
<dbReference type="PRINTS" id="PR00368">
    <property type="entry name" value="FADPNR"/>
</dbReference>
<dbReference type="Gene3D" id="3.50.50.60">
    <property type="entry name" value="FAD/NAD(P)-binding domain"/>
    <property type="match status" value="1"/>
</dbReference>
<dbReference type="AlphaFoldDB" id="A0A841FT73"/>
<dbReference type="PRINTS" id="PR00469">
    <property type="entry name" value="PNDRDTASEII"/>
</dbReference>
<dbReference type="SUPFAM" id="SSF51905">
    <property type="entry name" value="FAD/NAD(P)-binding domain"/>
    <property type="match status" value="1"/>
</dbReference>
<evidence type="ECO:0000256" key="1">
    <source>
        <dbReference type="ARBA" id="ARBA00023002"/>
    </source>
</evidence>
<keyword evidence="3" id="KW-1185">Reference proteome</keyword>
<evidence type="ECO:0000313" key="2">
    <source>
        <dbReference type="EMBL" id="MBB6035180.1"/>
    </source>
</evidence>
<dbReference type="Proteomes" id="UP000548476">
    <property type="component" value="Unassembled WGS sequence"/>
</dbReference>
<comment type="caution">
    <text evidence="2">The sequence shown here is derived from an EMBL/GenBank/DDBJ whole genome shotgun (WGS) entry which is preliminary data.</text>
</comment>
<accession>A0A841FT73</accession>
<sequence>MTHDVDVVVIGAGQAGLSAAYHLNRAGFAPGTGSVVLDHNLAPGGAWLHRWDSLTVEKVHGIFDLPDMALGFGELDPAARANEVVPRYFAEYERRFGLRVQRPVNVASVHETVGGRLLVDTDKGAWSARAIINATGTWEKPFWPHYPGMASFRGRHIHTAGYHSAEEFAGKRVVVVGAGASALGHLLELHGVAAETTWVTRREPEFHTEPWTEQRGREVVARVDERVRAGLPPESVVRVTGYPLTPAIQAARDTGALDRLPMFDRITPEGVLWDDGRFVAADVILWATGFRASLDHLAPLRLREPGGGVRMDGTRVVADPRVHLVGYGPSASTVGANRAGRAAVKEIRELLAPALV</sequence>
<organism evidence="2 3">
    <name type="scientific">Phytomonospora endophytica</name>
    <dbReference type="NCBI Taxonomy" id="714109"/>
    <lineage>
        <taxon>Bacteria</taxon>
        <taxon>Bacillati</taxon>
        <taxon>Actinomycetota</taxon>
        <taxon>Actinomycetes</taxon>
        <taxon>Micromonosporales</taxon>
        <taxon>Micromonosporaceae</taxon>
        <taxon>Phytomonospora</taxon>
    </lineage>
</organism>
<proteinExistence type="predicted"/>
<dbReference type="InterPro" id="IPR050982">
    <property type="entry name" value="Auxin_biosynth/cation_transpt"/>
</dbReference>
<gene>
    <name evidence="2" type="ORF">HNR73_003037</name>
</gene>
<reference evidence="2 3" key="1">
    <citation type="submission" date="2020-08" db="EMBL/GenBank/DDBJ databases">
        <title>Genomic Encyclopedia of Type Strains, Phase IV (KMG-IV): sequencing the most valuable type-strain genomes for metagenomic binning, comparative biology and taxonomic classification.</title>
        <authorList>
            <person name="Goeker M."/>
        </authorList>
    </citation>
    <scope>NUCLEOTIDE SEQUENCE [LARGE SCALE GENOMIC DNA]</scope>
    <source>
        <strain evidence="2 3">YIM 65646</strain>
    </source>
</reference>
<keyword evidence="1" id="KW-0560">Oxidoreductase</keyword>
<name>A0A841FT73_9ACTN</name>
<dbReference type="EMBL" id="JACHGT010000006">
    <property type="protein sequence ID" value="MBB6035180.1"/>
    <property type="molecule type" value="Genomic_DNA"/>
</dbReference>